<organism evidence="1">
    <name type="scientific">Medicago truncatula</name>
    <name type="common">Barrel medic</name>
    <name type="synonym">Medicago tribuloides</name>
    <dbReference type="NCBI Taxonomy" id="3880"/>
    <lineage>
        <taxon>Eukaryota</taxon>
        <taxon>Viridiplantae</taxon>
        <taxon>Streptophyta</taxon>
        <taxon>Embryophyta</taxon>
        <taxon>Tracheophyta</taxon>
        <taxon>Spermatophyta</taxon>
        <taxon>Magnoliopsida</taxon>
        <taxon>eudicotyledons</taxon>
        <taxon>Gunneridae</taxon>
        <taxon>Pentapetalae</taxon>
        <taxon>rosids</taxon>
        <taxon>fabids</taxon>
        <taxon>Fabales</taxon>
        <taxon>Fabaceae</taxon>
        <taxon>Papilionoideae</taxon>
        <taxon>50 kb inversion clade</taxon>
        <taxon>NPAAA clade</taxon>
        <taxon>Hologalegina</taxon>
        <taxon>IRL clade</taxon>
        <taxon>Trifolieae</taxon>
        <taxon>Medicago</taxon>
    </lineage>
</organism>
<accession>A0A396HRZ5</accession>
<sequence length="48" mass="5499">MRVKKLSSKTVMILQESHCFSLRRESQILFGKRNKKGEVIGEDGYAIS</sequence>
<reference evidence="1" key="1">
    <citation type="journal article" date="2018" name="Nat. Plants">
        <title>Whole-genome landscape of Medicago truncatula symbiotic genes.</title>
        <authorList>
            <person name="Pecrix Y."/>
            <person name="Gamas P."/>
            <person name="Carrere S."/>
        </authorList>
    </citation>
    <scope>NUCLEOTIDE SEQUENCE</scope>
    <source>
        <tissue evidence="1">Leaves</tissue>
    </source>
</reference>
<protein>
    <submittedName>
        <fullName evidence="1">Uncharacterized protein</fullName>
    </submittedName>
</protein>
<dbReference type="Proteomes" id="UP000265566">
    <property type="component" value="Chromosome 5"/>
</dbReference>
<dbReference type="EMBL" id="PSQE01000005">
    <property type="protein sequence ID" value="RHN56126.1"/>
    <property type="molecule type" value="Genomic_DNA"/>
</dbReference>
<gene>
    <name evidence="1" type="ORF">MtrunA17_Chr5g0426031</name>
</gene>
<comment type="caution">
    <text evidence="1">The sequence shown here is derived from an EMBL/GenBank/DDBJ whole genome shotgun (WGS) entry which is preliminary data.</text>
</comment>
<proteinExistence type="predicted"/>
<dbReference type="AlphaFoldDB" id="A0A396HRZ5"/>
<evidence type="ECO:0000313" key="1">
    <source>
        <dbReference type="EMBL" id="RHN56126.1"/>
    </source>
</evidence>
<dbReference type="Gramene" id="rna31473">
    <property type="protein sequence ID" value="RHN56126.1"/>
    <property type="gene ID" value="gene31473"/>
</dbReference>
<name>A0A396HRZ5_MEDTR</name>